<name>A0A4Q0A1E6_9FUNG</name>
<evidence type="ECO:0000256" key="5">
    <source>
        <dbReference type="SAM" id="Phobius"/>
    </source>
</evidence>
<evidence type="ECO:0000256" key="3">
    <source>
        <dbReference type="ARBA" id="ARBA00022989"/>
    </source>
</evidence>
<feature type="transmembrane region" description="Helical" evidence="5">
    <location>
        <begin position="223"/>
        <end position="243"/>
    </location>
</feature>
<dbReference type="InterPro" id="IPR003689">
    <property type="entry name" value="ZIP"/>
</dbReference>
<dbReference type="PANTHER" id="PTHR11040:SF44">
    <property type="entry name" value="PROTEIN ZNTC-RELATED"/>
    <property type="match status" value="1"/>
</dbReference>
<feature type="transmembrane region" description="Helical" evidence="5">
    <location>
        <begin position="157"/>
        <end position="176"/>
    </location>
</feature>
<feature type="transmembrane region" description="Helical" evidence="5">
    <location>
        <begin position="264"/>
        <end position="283"/>
    </location>
</feature>
<gene>
    <name evidence="6" type="ORF">BJ085DRAFT_20134</name>
</gene>
<feature type="transmembrane region" description="Helical" evidence="5">
    <location>
        <begin position="188"/>
        <end position="211"/>
    </location>
</feature>
<evidence type="ECO:0000256" key="4">
    <source>
        <dbReference type="ARBA" id="ARBA00023136"/>
    </source>
</evidence>
<keyword evidence="3 5" id="KW-1133">Transmembrane helix</keyword>
<dbReference type="Pfam" id="PF02535">
    <property type="entry name" value="Zip"/>
    <property type="match status" value="1"/>
</dbReference>
<dbReference type="STRING" id="215637.A0A4Q0A1E6"/>
<evidence type="ECO:0000256" key="1">
    <source>
        <dbReference type="ARBA" id="ARBA00004141"/>
    </source>
</evidence>
<dbReference type="GO" id="GO:0005886">
    <property type="term" value="C:plasma membrane"/>
    <property type="evidence" value="ECO:0007669"/>
    <property type="project" value="TreeGrafter"/>
</dbReference>
<dbReference type="PANTHER" id="PTHR11040">
    <property type="entry name" value="ZINC/IRON TRANSPORTER"/>
    <property type="match status" value="1"/>
</dbReference>
<dbReference type="Proteomes" id="UP000268162">
    <property type="component" value="Unassembled WGS sequence"/>
</dbReference>
<proteinExistence type="predicted"/>
<keyword evidence="7" id="KW-1185">Reference proteome</keyword>
<evidence type="ECO:0000256" key="2">
    <source>
        <dbReference type="ARBA" id="ARBA00022692"/>
    </source>
</evidence>
<protein>
    <submittedName>
        <fullName evidence="6">Zinc/iron permease</fullName>
    </submittedName>
</protein>
<dbReference type="EMBL" id="ML002284">
    <property type="protein sequence ID" value="RKP39281.1"/>
    <property type="molecule type" value="Genomic_DNA"/>
</dbReference>
<sequence length="284" mass="29957">MGKHFGTGVILATGFIHMFPGAIFSLTDPCLPPLFRSYAAFAGLFAMLAALIFHLVEFVATQNIPDSTGAALADVPISCSTVLGTDRAPPCSHSESTNLGHGHGHDHEHGHCHAHTTLFAEEGAAARRISTYLLEVGIALHSVLVGLALGTAEGAEFVSLLAALCFHQFFEGIALGSRIAELQYSARWMPIANALAYAITTPIGTALGVVFRSVYRARSPVTLIVQGALDAVSAGILIYTALVNLMAQEFAQKSFKALPRGSKGLYMGSLYLGAMAMSIIGIWA</sequence>
<accession>A0A4Q0A1E6</accession>
<keyword evidence="2 5" id="KW-0812">Transmembrane</keyword>
<evidence type="ECO:0000313" key="6">
    <source>
        <dbReference type="EMBL" id="RKP39281.1"/>
    </source>
</evidence>
<feature type="transmembrane region" description="Helical" evidence="5">
    <location>
        <begin position="35"/>
        <end position="56"/>
    </location>
</feature>
<feature type="transmembrane region" description="Helical" evidence="5">
    <location>
        <begin position="132"/>
        <end position="151"/>
    </location>
</feature>
<reference evidence="7" key="1">
    <citation type="journal article" date="2018" name="Nat. Microbiol.">
        <title>Leveraging single-cell genomics to expand the fungal tree of life.</title>
        <authorList>
            <person name="Ahrendt S.R."/>
            <person name="Quandt C.A."/>
            <person name="Ciobanu D."/>
            <person name="Clum A."/>
            <person name="Salamov A."/>
            <person name="Andreopoulos B."/>
            <person name="Cheng J.F."/>
            <person name="Woyke T."/>
            <person name="Pelin A."/>
            <person name="Henrissat B."/>
            <person name="Reynolds N.K."/>
            <person name="Benny G.L."/>
            <person name="Smith M.E."/>
            <person name="James T.Y."/>
            <person name="Grigoriev I.V."/>
        </authorList>
    </citation>
    <scope>NUCLEOTIDE SEQUENCE [LARGE SCALE GENOMIC DNA]</scope>
    <source>
        <strain evidence="7">RSA 468</strain>
    </source>
</reference>
<comment type="subcellular location">
    <subcellularLocation>
        <location evidence="1">Membrane</location>
        <topology evidence="1">Multi-pass membrane protein</topology>
    </subcellularLocation>
</comment>
<organism evidence="6 7">
    <name type="scientific">Dimargaris cristalligena</name>
    <dbReference type="NCBI Taxonomy" id="215637"/>
    <lineage>
        <taxon>Eukaryota</taxon>
        <taxon>Fungi</taxon>
        <taxon>Fungi incertae sedis</taxon>
        <taxon>Zoopagomycota</taxon>
        <taxon>Kickxellomycotina</taxon>
        <taxon>Dimargaritomycetes</taxon>
        <taxon>Dimargaritales</taxon>
        <taxon>Dimargaritaceae</taxon>
        <taxon>Dimargaris</taxon>
    </lineage>
</organism>
<dbReference type="GO" id="GO:0005385">
    <property type="term" value="F:zinc ion transmembrane transporter activity"/>
    <property type="evidence" value="ECO:0007669"/>
    <property type="project" value="TreeGrafter"/>
</dbReference>
<keyword evidence="4 5" id="KW-0472">Membrane</keyword>
<evidence type="ECO:0000313" key="7">
    <source>
        <dbReference type="Proteomes" id="UP000268162"/>
    </source>
</evidence>
<dbReference type="AlphaFoldDB" id="A0A4Q0A1E6"/>